<proteinExistence type="predicted"/>
<comment type="caution">
    <text evidence="1">The sequence shown here is derived from an EMBL/GenBank/DDBJ whole genome shotgun (WGS) entry which is preliminary data.</text>
</comment>
<sequence>MSMLVNVIICAVLTGFFLLQPPEETFLISIAQIQAISHDLRIDSTAYWAGTGLLGYPSRGKRGHNAGQNLARGFKVVNQTSLPVSVAMKSILSNHAPNKWIDRVAVLSVKGPDDFEQLLGGLQGDAWPVANNNEPSPLNINRAIARTLKFFLFAHQFNKLLLDKPAYIIWHPIKWPDKARWAGIDSALVVARIIINASGGILNKKAG</sequence>
<dbReference type="EMBL" id="PEXW01000054">
    <property type="protein sequence ID" value="PIS40624.1"/>
    <property type="molecule type" value="Genomic_DNA"/>
</dbReference>
<reference evidence="2" key="1">
    <citation type="submission" date="2017-09" db="EMBL/GenBank/DDBJ databases">
        <title>Depth-based differentiation of microbial function through sediment-hosted aquifers and enrichment of novel symbionts in the deep terrestrial subsurface.</title>
        <authorList>
            <person name="Probst A.J."/>
            <person name="Ladd B."/>
            <person name="Jarett J.K."/>
            <person name="Geller-Mcgrath D.E."/>
            <person name="Sieber C.M.K."/>
            <person name="Emerson J.B."/>
            <person name="Anantharaman K."/>
            <person name="Thomas B.C."/>
            <person name="Malmstrom R."/>
            <person name="Stieglmeier M."/>
            <person name="Klingl A."/>
            <person name="Woyke T."/>
            <person name="Ryan C.M."/>
            <person name="Banfield J.F."/>
        </authorList>
    </citation>
    <scope>NUCLEOTIDE SEQUENCE [LARGE SCALE GENOMIC DNA]</scope>
</reference>
<accession>A0A2H0YQ48</accession>
<evidence type="ECO:0000313" key="1">
    <source>
        <dbReference type="EMBL" id="PIS40624.1"/>
    </source>
</evidence>
<evidence type="ECO:0000313" key="2">
    <source>
        <dbReference type="Proteomes" id="UP000236845"/>
    </source>
</evidence>
<dbReference type="Proteomes" id="UP000236845">
    <property type="component" value="Unassembled WGS sequence"/>
</dbReference>
<organism evidence="1 2">
    <name type="scientific">Candidatus Kerfeldbacteria bacterium CG08_land_8_20_14_0_20_43_14</name>
    <dbReference type="NCBI Taxonomy" id="2014246"/>
    <lineage>
        <taxon>Bacteria</taxon>
        <taxon>Candidatus Kerfeldiibacteriota</taxon>
    </lineage>
</organism>
<gene>
    <name evidence="1" type="ORF">COT26_02430</name>
</gene>
<protein>
    <submittedName>
        <fullName evidence="1">Uncharacterized protein</fullName>
    </submittedName>
</protein>
<name>A0A2H0YQ48_9BACT</name>
<dbReference type="AlphaFoldDB" id="A0A2H0YQ48"/>